<feature type="non-terminal residue" evidence="1">
    <location>
        <position position="1"/>
    </location>
</feature>
<accession>A0A1T4Z7B4</accession>
<protein>
    <submittedName>
        <fullName evidence="1">Uncharacterized protein</fullName>
    </submittedName>
</protein>
<evidence type="ECO:0000313" key="2">
    <source>
        <dbReference type="Proteomes" id="UP000190774"/>
    </source>
</evidence>
<evidence type="ECO:0000313" key="1">
    <source>
        <dbReference type="EMBL" id="SKB09758.1"/>
    </source>
</evidence>
<dbReference type="Proteomes" id="UP000190774">
    <property type="component" value="Unassembled WGS sequence"/>
</dbReference>
<sequence>GKTIVGRLGKAFAKRGDDAVEAVVKHADDIGGSSAKVTVGKAEALTDKAVKTPQSIPAAGEDLYVGLYGQSRRANIRSGLNATHTPHHVVQNAVSDTSHSLGVTINMRRDLHQLTRSYRKNADLGNNVSNLAADVWDLRNIFRGAGYDRSFVNQQMRVLIDLNRKVGNVP</sequence>
<organism evidence="1 2">
    <name type="scientific">Prosthecobacter debontii</name>
    <dbReference type="NCBI Taxonomy" id="48467"/>
    <lineage>
        <taxon>Bacteria</taxon>
        <taxon>Pseudomonadati</taxon>
        <taxon>Verrucomicrobiota</taxon>
        <taxon>Verrucomicrobiia</taxon>
        <taxon>Verrucomicrobiales</taxon>
        <taxon>Verrucomicrobiaceae</taxon>
        <taxon>Prosthecobacter</taxon>
    </lineage>
</organism>
<proteinExistence type="predicted"/>
<gene>
    <name evidence="1" type="ORF">SAMN02745166_05181</name>
</gene>
<dbReference type="RefSeq" id="WP_176159684.1">
    <property type="nucleotide sequence ID" value="NZ_FUYE01000054.1"/>
</dbReference>
<name>A0A1T4Z7B4_9BACT</name>
<reference evidence="2" key="1">
    <citation type="submission" date="2017-02" db="EMBL/GenBank/DDBJ databases">
        <authorList>
            <person name="Varghese N."/>
            <person name="Submissions S."/>
        </authorList>
    </citation>
    <scope>NUCLEOTIDE SEQUENCE [LARGE SCALE GENOMIC DNA]</scope>
    <source>
        <strain evidence="2">ATCC 700200</strain>
    </source>
</reference>
<keyword evidence="2" id="KW-1185">Reference proteome</keyword>
<dbReference type="AlphaFoldDB" id="A0A1T4Z7B4"/>
<dbReference type="EMBL" id="FUYE01000054">
    <property type="protein sequence ID" value="SKB09758.1"/>
    <property type="molecule type" value="Genomic_DNA"/>
</dbReference>